<evidence type="ECO:0000259" key="3">
    <source>
        <dbReference type="Pfam" id="PF19780"/>
    </source>
</evidence>
<dbReference type="AlphaFoldDB" id="A0A7X1KPP3"/>
<keyword evidence="5" id="KW-1185">Reference proteome</keyword>
<reference evidence="4 5" key="1">
    <citation type="submission" date="2020-08" db="EMBL/GenBank/DDBJ databases">
        <title>The genome sequence of type strain Novosphingobium piscinae KCTC 42194.</title>
        <authorList>
            <person name="Liu Y."/>
        </authorList>
    </citation>
    <scope>NUCLEOTIDE SEQUENCE [LARGE SCALE GENOMIC DNA]</scope>
    <source>
        <strain evidence="4 5">KCTC 42194</strain>
    </source>
</reference>
<feature type="signal peptide" evidence="2">
    <location>
        <begin position="1"/>
        <end position="26"/>
    </location>
</feature>
<dbReference type="Pfam" id="PF19780">
    <property type="entry name" value="DUF6265"/>
    <property type="match status" value="1"/>
</dbReference>
<dbReference type="RefSeq" id="WP_185678548.1">
    <property type="nucleotide sequence ID" value="NZ_JACLAX010000004.1"/>
</dbReference>
<feature type="compositionally biased region" description="Pro residues" evidence="1">
    <location>
        <begin position="158"/>
        <end position="169"/>
    </location>
</feature>
<name>A0A7X1KPP3_9SPHN</name>
<dbReference type="InterPro" id="IPR046232">
    <property type="entry name" value="DUF6265"/>
</dbReference>
<dbReference type="Proteomes" id="UP000551327">
    <property type="component" value="Unassembled WGS sequence"/>
</dbReference>
<evidence type="ECO:0000313" key="4">
    <source>
        <dbReference type="EMBL" id="MBC2668668.1"/>
    </source>
</evidence>
<feature type="chain" id="PRO_5031165836" description="DUF6265 domain-containing protein" evidence="2">
    <location>
        <begin position="27"/>
        <end position="175"/>
    </location>
</feature>
<accession>A0A7X1KPP3</accession>
<keyword evidence="2" id="KW-0732">Signal</keyword>
<evidence type="ECO:0000256" key="1">
    <source>
        <dbReference type="SAM" id="MobiDB-lite"/>
    </source>
</evidence>
<feature type="region of interest" description="Disordered" evidence="1">
    <location>
        <begin position="152"/>
        <end position="175"/>
    </location>
</feature>
<comment type="caution">
    <text evidence="4">The sequence shown here is derived from an EMBL/GenBank/DDBJ whole genome shotgun (WGS) entry which is preliminary data.</text>
</comment>
<protein>
    <recommendedName>
        <fullName evidence="3">DUF6265 domain-containing protein</fullName>
    </recommendedName>
</protein>
<organism evidence="4 5">
    <name type="scientific">Novosphingobium piscinae</name>
    <dbReference type="NCBI Taxonomy" id="1507448"/>
    <lineage>
        <taxon>Bacteria</taxon>
        <taxon>Pseudomonadati</taxon>
        <taxon>Pseudomonadota</taxon>
        <taxon>Alphaproteobacteria</taxon>
        <taxon>Sphingomonadales</taxon>
        <taxon>Sphingomonadaceae</taxon>
        <taxon>Novosphingobium</taxon>
    </lineage>
</organism>
<gene>
    <name evidence="4" type="ORF">H7F53_05905</name>
</gene>
<dbReference type="EMBL" id="JACLAX010000004">
    <property type="protein sequence ID" value="MBC2668668.1"/>
    <property type="molecule type" value="Genomic_DNA"/>
</dbReference>
<evidence type="ECO:0000256" key="2">
    <source>
        <dbReference type="SAM" id="SignalP"/>
    </source>
</evidence>
<sequence length="175" mass="19237">MLRLPPSLFAALLIPLALVHAPVPLAAQPRETRLPEWMAGTWHSQSGAAWGDRLWTAPHGGQMLGLARRGFGPEVESWDYQRIVRRPGGGLSLMVQPQGGSAVDYAMAVMSDQAIEFANPSAPYPQRIRFWREGQLLMVEASQLDGSRAERWNYRPVAGPPPDGLPPERPALQSP</sequence>
<proteinExistence type="predicted"/>
<evidence type="ECO:0000313" key="5">
    <source>
        <dbReference type="Proteomes" id="UP000551327"/>
    </source>
</evidence>
<feature type="domain" description="DUF6265" evidence="3">
    <location>
        <begin position="36"/>
        <end position="135"/>
    </location>
</feature>